<dbReference type="InterPro" id="IPR011041">
    <property type="entry name" value="Quinoprot_gluc/sorb_DH_b-prop"/>
</dbReference>
<dbReference type="EMBL" id="JACIBV010000001">
    <property type="protein sequence ID" value="MBB3731768.1"/>
    <property type="molecule type" value="Genomic_DNA"/>
</dbReference>
<dbReference type="InterPro" id="IPR020472">
    <property type="entry name" value="WD40_PAC1"/>
</dbReference>
<dbReference type="PRINTS" id="PR00320">
    <property type="entry name" value="GPROTEINBRPT"/>
</dbReference>
<dbReference type="SUPFAM" id="SSF50998">
    <property type="entry name" value="Quinoprotein alcohol dehydrogenase-like"/>
    <property type="match status" value="1"/>
</dbReference>
<accession>A0A7W5YEI4</accession>
<dbReference type="InterPro" id="IPR015943">
    <property type="entry name" value="WD40/YVTN_repeat-like_dom_sf"/>
</dbReference>
<dbReference type="Gene3D" id="1.25.40.370">
    <property type="match status" value="1"/>
</dbReference>
<keyword evidence="5" id="KW-1185">Reference proteome</keyword>
<dbReference type="SUPFAM" id="SSF50952">
    <property type="entry name" value="Soluble quinoprotein glucose dehydrogenase"/>
    <property type="match status" value="1"/>
</dbReference>
<sequence>MEELIKALTEGESRIIALVPEIDGLEGAGVTTVAAAACADPRVVKRFPNGIAWLSVGADRPEMLTDQMVDRAFEVNGESDPDTDWLEAFSTGRLMDGGEWPGPPGDGLLVLDGVRDPYLPLAALVIADHVSVLVTARSARVLPDDIPVIALPVPRWPLLERLSGELGVRPAQEPDLNDPRSRAAAVREVLSAGLAGLKLPGSVARLTELGVFADEANIPAGLVRLLWKRTAELEPLDCELTLTGLSALGVLSRAPDREVVMIPDVIRGHLRAELAAAGSGEVHRALMEAVVEAPHTAFSAEDARYFLFYLPDHAAQAGDEVSDIVCDGAWLARKLNRFGIAAVEQDLMRAGTPLAERLRRTLAQSMTVLERPELVAPPLPTLAATLACRLYGIPETADEVKMLLSRLGAAWLECLWAPPDLPHPALRRVMGRAEPLNGVAISPDGSWLATAGGNGRVRIWNLDGSVEATLSGHDDDVNDVAIAPDGTWLATAGDDETVRLWDDDGTERAVLHGHEGAVRRVVIAPDGSWLVSCAANDLRAWSADGTLLWQVDMTVMSDSRPVIGADSSWVAFVDDERESVLVWTREGSLRAELADGEEGARYVAAHPARDLLITEHWDGWMRMWSPDGVPLGAIETDGLIFGALTAAPDGSMVAGEGSGSDVLLRALEPVTDSRLTGHSTPPSDVAFSPDGTWLASVSDDATVRLWDAGGGLPEPDEHLRRESIRSLAVAADGSVLVTAGYRGLTFRDTEGRALRAVHEEERFDAVAISADGSALAAVDDEDGLLWLLDRDGEIRHQVRLSEPGTALALAPDGSWAAVATENELGFWEADGRLRTEVPVVGAEYLAMAPDGSWLAAARSDHVLLFDARGRRLGPALDAGDEITGLAVSPRGDWVAATTGQGAILRWDPEGRLLAELEAAAAATHLAVGPFGSWLATVCFDDAVRVWDVQAGECIAAIHLEAGLDACAWTPGGTRLYVTGWAGLHGFALRLPPQGQQAHAS</sequence>
<dbReference type="AlphaFoldDB" id="A0A7W5YEI4"/>
<evidence type="ECO:0000256" key="2">
    <source>
        <dbReference type="ARBA" id="ARBA00022737"/>
    </source>
</evidence>
<keyword evidence="1 3" id="KW-0853">WD repeat</keyword>
<dbReference type="PROSITE" id="PS00678">
    <property type="entry name" value="WD_REPEATS_1"/>
    <property type="match status" value="1"/>
</dbReference>
<organism evidence="4 5">
    <name type="scientific">Nonomuraea dietziae</name>
    <dbReference type="NCBI Taxonomy" id="65515"/>
    <lineage>
        <taxon>Bacteria</taxon>
        <taxon>Bacillati</taxon>
        <taxon>Actinomycetota</taxon>
        <taxon>Actinomycetes</taxon>
        <taxon>Streptosporangiales</taxon>
        <taxon>Streptosporangiaceae</taxon>
        <taxon>Nonomuraea</taxon>
    </lineage>
</organism>
<evidence type="ECO:0000256" key="1">
    <source>
        <dbReference type="ARBA" id="ARBA00022574"/>
    </source>
</evidence>
<dbReference type="PROSITE" id="PS50082">
    <property type="entry name" value="WD_REPEATS_2"/>
    <property type="match status" value="4"/>
</dbReference>
<dbReference type="PANTHER" id="PTHR19879">
    <property type="entry name" value="TRANSCRIPTION INITIATION FACTOR TFIID"/>
    <property type="match status" value="1"/>
</dbReference>
<dbReference type="PROSITE" id="PS50294">
    <property type="entry name" value="WD_REPEATS_REGION"/>
    <property type="match status" value="3"/>
</dbReference>
<name>A0A7W5YEI4_9ACTN</name>
<dbReference type="SMART" id="SM00320">
    <property type="entry name" value="WD40"/>
    <property type="match status" value="8"/>
</dbReference>
<keyword evidence="2" id="KW-0677">Repeat</keyword>
<comment type="caution">
    <text evidence="4">The sequence shown here is derived from an EMBL/GenBank/DDBJ whole genome shotgun (WGS) entry which is preliminary data.</text>
</comment>
<feature type="repeat" description="WD" evidence="3">
    <location>
        <begin position="675"/>
        <end position="707"/>
    </location>
</feature>
<dbReference type="PANTHER" id="PTHR19879:SF9">
    <property type="entry name" value="TRANSCRIPTION INITIATION FACTOR TFIID SUBUNIT 5"/>
    <property type="match status" value="1"/>
</dbReference>
<dbReference type="Proteomes" id="UP000579945">
    <property type="component" value="Unassembled WGS sequence"/>
</dbReference>
<evidence type="ECO:0000313" key="4">
    <source>
        <dbReference type="EMBL" id="MBB3731768.1"/>
    </source>
</evidence>
<dbReference type="InterPro" id="IPR019775">
    <property type="entry name" value="WD40_repeat_CS"/>
</dbReference>
<dbReference type="Gene3D" id="2.130.10.10">
    <property type="entry name" value="YVTN repeat-like/Quinoprotein amine dehydrogenase"/>
    <property type="match status" value="3"/>
</dbReference>
<dbReference type="InterPro" id="IPR001680">
    <property type="entry name" value="WD40_rpt"/>
</dbReference>
<dbReference type="CDD" id="cd00200">
    <property type="entry name" value="WD40"/>
    <property type="match status" value="1"/>
</dbReference>
<dbReference type="GeneID" id="95393841"/>
<dbReference type="Gene3D" id="3.40.50.300">
    <property type="entry name" value="P-loop containing nucleotide triphosphate hydrolases"/>
    <property type="match status" value="1"/>
</dbReference>
<evidence type="ECO:0000256" key="3">
    <source>
        <dbReference type="PROSITE-ProRule" id="PRU00221"/>
    </source>
</evidence>
<dbReference type="RefSeq" id="WP_183658207.1">
    <property type="nucleotide sequence ID" value="NZ_JACIBV010000001.1"/>
</dbReference>
<evidence type="ECO:0000313" key="5">
    <source>
        <dbReference type="Proteomes" id="UP000579945"/>
    </source>
</evidence>
<dbReference type="InterPro" id="IPR011047">
    <property type="entry name" value="Quinoprotein_ADH-like_sf"/>
</dbReference>
<protein>
    <submittedName>
        <fullName evidence="4">WD40 repeat protein</fullName>
    </submittedName>
</protein>
<gene>
    <name evidence="4" type="ORF">FHR33_007628</name>
</gene>
<feature type="repeat" description="WD" evidence="3">
    <location>
        <begin position="925"/>
        <end position="956"/>
    </location>
</feature>
<dbReference type="Pfam" id="PF00400">
    <property type="entry name" value="WD40"/>
    <property type="match status" value="5"/>
</dbReference>
<feature type="repeat" description="WD" evidence="3">
    <location>
        <begin position="429"/>
        <end position="463"/>
    </location>
</feature>
<proteinExistence type="predicted"/>
<reference evidence="4 5" key="1">
    <citation type="submission" date="2020-08" db="EMBL/GenBank/DDBJ databases">
        <title>Sequencing the genomes of 1000 actinobacteria strains.</title>
        <authorList>
            <person name="Klenk H.-P."/>
        </authorList>
    </citation>
    <scope>NUCLEOTIDE SEQUENCE [LARGE SCALE GENOMIC DNA]</scope>
    <source>
        <strain evidence="4 5">DSM 44320</strain>
    </source>
</reference>
<feature type="repeat" description="WD" evidence="3">
    <location>
        <begin position="470"/>
        <end position="502"/>
    </location>
</feature>
<dbReference type="InterPro" id="IPR027417">
    <property type="entry name" value="P-loop_NTPase"/>
</dbReference>